<gene>
    <name evidence="2" type="ORF">GSU69_12455</name>
</gene>
<sequence length="381" mass="40683">MKVTLIHAYSTTNSGDGLLVDEAAEIVREAHPEAVLTLVAIDPDSFEASRFAAVIHPLTGRSGGIGSLETLARGTVALLLGRRSEGYRRAVEDADLVVAVGGGYLRGKAPVEALKMVLAHVAQMPVGSDTVPFVYLPQSIGPLKVGTLPIVSRRLRKAAAVVVRDDRSVEELSALGNVHRAPDMALLGLPAEWDPESTVPAGRGGPIGLVARELTSSRARVRQYRERIDALAAAEGVELLAQATARGNNDPEFYESLGHRGPFRTLRDVVAPGAVSRPDVVVSVRLHGSIQTIRSGVPSVHLSYERKGFGAYADLGIDEFVHNVFDFDPAAVMAQVAGLREDPSAYWAAVEASVSRLSAHRSELVDLLRAPERSLLRAPGR</sequence>
<keyword evidence="3" id="KW-1185">Reference proteome</keyword>
<dbReference type="PANTHER" id="PTHR36836:SF1">
    <property type="entry name" value="COLANIC ACID BIOSYNTHESIS PROTEIN WCAK"/>
    <property type="match status" value="1"/>
</dbReference>
<dbReference type="Pfam" id="PF04230">
    <property type="entry name" value="PS_pyruv_trans"/>
    <property type="match status" value="1"/>
</dbReference>
<proteinExistence type="predicted"/>
<dbReference type="RefSeq" id="WP_159423165.1">
    <property type="nucleotide sequence ID" value="NZ_CP047180.1"/>
</dbReference>
<accession>A0ABX6H0V3</accession>
<dbReference type="Proteomes" id="UP000464597">
    <property type="component" value="Chromosome"/>
</dbReference>
<evidence type="ECO:0000259" key="1">
    <source>
        <dbReference type="Pfam" id="PF04230"/>
    </source>
</evidence>
<reference evidence="3" key="1">
    <citation type="submission" date="2019-12" db="EMBL/GenBank/DDBJ databases">
        <title>Complete and draft genome sequences of new strains and members of some known species of the genus Rathayibacter isolated from plants.</title>
        <authorList>
            <person name="Tarlachkov S.V."/>
            <person name="Starodumova I.P."/>
            <person name="Dorofeeva L.V."/>
            <person name="Prisyazhnaya N.V."/>
            <person name="Leyn S."/>
            <person name="Zlamal J."/>
            <person name="Elan M."/>
            <person name="Osterman A.L."/>
            <person name="Nadler S."/>
            <person name="Subbotin S.A."/>
            <person name="Evtushenko L.I."/>
        </authorList>
    </citation>
    <scope>NUCLEOTIDE SEQUENCE [LARGE SCALE GENOMIC DNA]</scope>
    <source>
        <strain evidence="3">VKM Ac-2802</strain>
    </source>
</reference>
<dbReference type="InterPro" id="IPR007345">
    <property type="entry name" value="Polysacch_pyruvyl_Trfase"/>
</dbReference>
<keyword evidence="2" id="KW-0808">Transferase</keyword>
<protein>
    <submittedName>
        <fullName evidence="2">Polysaccharide pyruvyl transferase family protein</fullName>
    </submittedName>
</protein>
<evidence type="ECO:0000313" key="2">
    <source>
        <dbReference type="EMBL" id="QHC63411.1"/>
    </source>
</evidence>
<name>A0ABX6H0V3_9MICO</name>
<feature type="domain" description="Polysaccharide pyruvyl transferase" evidence="1">
    <location>
        <begin position="13"/>
        <end position="305"/>
    </location>
</feature>
<dbReference type="EMBL" id="CP047180">
    <property type="protein sequence ID" value="QHC63411.1"/>
    <property type="molecule type" value="Genomic_DNA"/>
</dbReference>
<dbReference type="PANTHER" id="PTHR36836">
    <property type="entry name" value="COLANIC ACID BIOSYNTHESIS PROTEIN WCAK"/>
    <property type="match status" value="1"/>
</dbReference>
<organism evidence="2 3">
    <name type="scientific">Rathayibacter festucae</name>
    <dbReference type="NCBI Taxonomy" id="110937"/>
    <lineage>
        <taxon>Bacteria</taxon>
        <taxon>Bacillati</taxon>
        <taxon>Actinomycetota</taxon>
        <taxon>Actinomycetes</taxon>
        <taxon>Micrococcales</taxon>
        <taxon>Microbacteriaceae</taxon>
        <taxon>Rathayibacter</taxon>
    </lineage>
</organism>
<evidence type="ECO:0000313" key="3">
    <source>
        <dbReference type="Proteomes" id="UP000464597"/>
    </source>
</evidence>
<dbReference type="GO" id="GO:0016740">
    <property type="term" value="F:transferase activity"/>
    <property type="evidence" value="ECO:0007669"/>
    <property type="project" value="UniProtKB-KW"/>
</dbReference>